<dbReference type="Pfam" id="PF00005">
    <property type="entry name" value="ABC_tran"/>
    <property type="match status" value="1"/>
</dbReference>
<evidence type="ECO:0000259" key="4">
    <source>
        <dbReference type="PROSITE" id="PS50893"/>
    </source>
</evidence>
<dbReference type="PANTHER" id="PTHR45772:SF9">
    <property type="entry name" value="CONSERVED COMPONENT OF ABC TRANSPORTER FOR NATURAL AMINO ACIDS"/>
    <property type="match status" value="1"/>
</dbReference>
<gene>
    <name evidence="5" type="ORF">SAMN06265360_105226</name>
</gene>
<reference evidence="5 6" key="1">
    <citation type="submission" date="2017-06" db="EMBL/GenBank/DDBJ databases">
        <authorList>
            <person name="Kim H.J."/>
            <person name="Triplett B.A."/>
        </authorList>
    </citation>
    <scope>NUCLEOTIDE SEQUENCE [LARGE SCALE GENOMIC DNA]</scope>
    <source>
        <strain evidence="5 6">DSM 45207</strain>
    </source>
</reference>
<protein>
    <submittedName>
        <fullName evidence="5">Amino acid/amide ABC transporter ATP-binding protein 1, HAAT family</fullName>
    </submittedName>
</protein>
<dbReference type="InterPro" id="IPR032823">
    <property type="entry name" value="BCA_ABC_TP_C"/>
</dbReference>
<dbReference type="InterPro" id="IPR003439">
    <property type="entry name" value="ABC_transporter-like_ATP-bd"/>
</dbReference>
<organism evidence="5 6">
    <name type="scientific">Haloechinothrix alba</name>
    <dbReference type="NCBI Taxonomy" id="664784"/>
    <lineage>
        <taxon>Bacteria</taxon>
        <taxon>Bacillati</taxon>
        <taxon>Actinomycetota</taxon>
        <taxon>Actinomycetes</taxon>
        <taxon>Pseudonocardiales</taxon>
        <taxon>Pseudonocardiaceae</taxon>
        <taxon>Haloechinothrix</taxon>
    </lineage>
</organism>
<dbReference type="InterPro" id="IPR051120">
    <property type="entry name" value="ABC_AA/LPS_Transport"/>
</dbReference>
<dbReference type="PANTHER" id="PTHR45772">
    <property type="entry name" value="CONSERVED COMPONENT OF ABC TRANSPORTER FOR NATURAL AMINO ACIDS-RELATED"/>
    <property type="match status" value="1"/>
</dbReference>
<dbReference type="GO" id="GO:0016887">
    <property type="term" value="F:ATP hydrolysis activity"/>
    <property type="evidence" value="ECO:0007669"/>
    <property type="project" value="InterPro"/>
</dbReference>
<name>A0A238W8C5_9PSEU</name>
<evidence type="ECO:0000256" key="3">
    <source>
        <dbReference type="ARBA" id="ARBA00022840"/>
    </source>
</evidence>
<keyword evidence="3 5" id="KW-0067">ATP-binding</keyword>
<dbReference type="Proteomes" id="UP000198348">
    <property type="component" value="Unassembled WGS sequence"/>
</dbReference>
<dbReference type="SUPFAM" id="SSF52540">
    <property type="entry name" value="P-loop containing nucleoside triphosphate hydrolases"/>
    <property type="match status" value="1"/>
</dbReference>
<evidence type="ECO:0000256" key="1">
    <source>
        <dbReference type="ARBA" id="ARBA00022448"/>
    </source>
</evidence>
<dbReference type="SMART" id="SM00382">
    <property type="entry name" value="AAA"/>
    <property type="match status" value="1"/>
</dbReference>
<dbReference type="AlphaFoldDB" id="A0A238W8C5"/>
<dbReference type="InterPro" id="IPR027417">
    <property type="entry name" value="P-loop_NTPase"/>
</dbReference>
<dbReference type="GO" id="GO:0005524">
    <property type="term" value="F:ATP binding"/>
    <property type="evidence" value="ECO:0007669"/>
    <property type="project" value="UniProtKB-KW"/>
</dbReference>
<feature type="domain" description="ABC transporter" evidence="4">
    <location>
        <begin position="5"/>
        <end position="244"/>
    </location>
</feature>
<dbReference type="GO" id="GO:0005886">
    <property type="term" value="C:plasma membrane"/>
    <property type="evidence" value="ECO:0007669"/>
    <property type="project" value="TreeGrafter"/>
</dbReference>
<dbReference type="InterPro" id="IPR003593">
    <property type="entry name" value="AAA+_ATPase"/>
</dbReference>
<accession>A0A238W8C5</accession>
<dbReference type="PROSITE" id="PS50893">
    <property type="entry name" value="ABC_TRANSPORTER_2"/>
    <property type="match status" value="1"/>
</dbReference>
<evidence type="ECO:0000256" key="2">
    <source>
        <dbReference type="ARBA" id="ARBA00022741"/>
    </source>
</evidence>
<dbReference type="Pfam" id="PF12399">
    <property type="entry name" value="BCA_ABC_TP_C"/>
    <property type="match status" value="1"/>
</dbReference>
<dbReference type="Gene3D" id="3.40.50.300">
    <property type="entry name" value="P-loop containing nucleotide triphosphate hydrolases"/>
    <property type="match status" value="1"/>
</dbReference>
<evidence type="ECO:0000313" key="6">
    <source>
        <dbReference type="Proteomes" id="UP000198348"/>
    </source>
</evidence>
<keyword evidence="2" id="KW-0547">Nucleotide-binding</keyword>
<keyword evidence="6" id="KW-1185">Reference proteome</keyword>
<proteinExistence type="predicted"/>
<dbReference type="OrthoDB" id="8724465at2"/>
<sequence length="264" mass="28213">MTAVLSCRNLSRRFGAVHAVDDVDLDVEPGARHALIGPNGAGKSTLLHLLSGVLSPSSGAVALEGRDISRLSVSRRSRLGLSQTFQHSLLFLSMTARENVALAVARRHGVRPWPRRRVHSAVADRAGQALGTVGLADRSEVPAGSLAHGERRQLDIAVTLACEPRLLLLDEPAAGMSPAEVERLGALIELIPPEVTVLFVEHDLELVFRLATTVTVLHLGAELITGTPDEVRASDAVQEAYLGTEGQHTDLFLRPEPAVDPASR</sequence>
<dbReference type="EMBL" id="FZNW01000005">
    <property type="protein sequence ID" value="SNR42826.1"/>
    <property type="molecule type" value="Genomic_DNA"/>
</dbReference>
<evidence type="ECO:0000313" key="5">
    <source>
        <dbReference type="EMBL" id="SNR42826.1"/>
    </source>
</evidence>
<dbReference type="CDD" id="cd03219">
    <property type="entry name" value="ABC_Mj1267_LivG_branched"/>
    <property type="match status" value="1"/>
</dbReference>
<keyword evidence="1" id="KW-0813">Transport</keyword>